<gene>
    <name evidence="2" type="ORF">VTJ83DRAFT_3323</name>
</gene>
<sequence>MGPTADGKVAGANTHSLGYTPASFAASSLPCHQRSTGNGTLEGSRGSYDEDVGRTLALLAEAYSDAWDDWTLQHDDNLALPRLRKGRTKQHGKAPRGLASMCLRVLADNIHAADRRSIDDIRLDQRWQLWRDLATRNMSLHAWNIVGGSLASSCQEWLSQEAAAEAEKQRRNPCEAPAHGRYGGDKERMLTIGMYRYHKEIFHRGDALIPHLIPMIRLDQCLVHLCLEDVERFWRCDLVLLTDLPLRVLELVQQEQPKGDIVLDHRLYEAWAQRAEKACGFSKLLVLRIISEWHTISETEFQHLSKFPALGIVDITLPVRLNAMPGWTRVRVSEDATFFEAYTQALLGHGVTIDPRESVDISNTYYIDSLLLRPIPHSQPLRPVDAHRRRPRNHRPAGRAMAGVSERRTGMGLRQPWRIPVHQVFTFLGLYDHKTRQPNAEDTGFSLAVNRIPVPSQRFVHVRLSTVPGVTPQTKRLCRILYARSDWERRWRNDRTGSKDGKENEAGGQDKDAATHPADRGQDRATTQP</sequence>
<protein>
    <submittedName>
        <fullName evidence="2">Uncharacterized protein</fullName>
    </submittedName>
</protein>
<comment type="caution">
    <text evidence="2">The sequence shown here is derived from an EMBL/GenBank/DDBJ whole genome shotgun (WGS) entry which is preliminary data.</text>
</comment>
<feature type="region of interest" description="Disordered" evidence="1">
    <location>
        <begin position="491"/>
        <end position="529"/>
    </location>
</feature>
<name>A0ABR4DDS9_9PEZI</name>
<accession>A0ABR4DDS9</accession>
<keyword evidence="3" id="KW-1185">Reference proteome</keyword>
<dbReference type="EMBL" id="JAZGUE010000003">
    <property type="protein sequence ID" value="KAL2268477.1"/>
    <property type="molecule type" value="Genomic_DNA"/>
</dbReference>
<dbReference type="RefSeq" id="XP_070867201.1">
    <property type="nucleotide sequence ID" value="XM_071009689.1"/>
</dbReference>
<evidence type="ECO:0000256" key="1">
    <source>
        <dbReference type="SAM" id="MobiDB-lite"/>
    </source>
</evidence>
<evidence type="ECO:0000313" key="2">
    <source>
        <dbReference type="EMBL" id="KAL2268477.1"/>
    </source>
</evidence>
<feature type="compositionally biased region" description="Basic residues" evidence="1">
    <location>
        <begin position="387"/>
        <end position="397"/>
    </location>
</feature>
<dbReference type="Proteomes" id="UP001600064">
    <property type="component" value="Unassembled WGS sequence"/>
</dbReference>
<proteinExistence type="predicted"/>
<feature type="compositionally biased region" description="Basic and acidic residues" evidence="1">
    <location>
        <begin position="491"/>
        <end position="523"/>
    </location>
</feature>
<evidence type="ECO:0000313" key="3">
    <source>
        <dbReference type="Proteomes" id="UP001600064"/>
    </source>
</evidence>
<organism evidence="2 3">
    <name type="scientific">Remersonia thermophila</name>
    <dbReference type="NCBI Taxonomy" id="72144"/>
    <lineage>
        <taxon>Eukaryota</taxon>
        <taxon>Fungi</taxon>
        <taxon>Dikarya</taxon>
        <taxon>Ascomycota</taxon>
        <taxon>Pezizomycotina</taxon>
        <taxon>Sordariomycetes</taxon>
        <taxon>Sordariomycetidae</taxon>
        <taxon>Sordariales</taxon>
        <taxon>Sordariales incertae sedis</taxon>
        <taxon>Remersonia</taxon>
    </lineage>
</organism>
<reference evidence="2 3" key="1">
    <citation type="journal article" date="2024" name="Commun. Biol.">
        <title>Comparative genomic analysis of thermophilic fungi reveals convergent evolutionary adaptations and gene losses.</title>
        <authorList>
            <person name="Steindorff A.S."/>
            <person name="Aguilar-Pontes M.V."/>
            <person name="Robinson A.J."/>
            <person name="Andreopoulos B."/>
            <person name="LaButti K."/>
            <person name="Kuo A."/>
            <person name="Mondo S."/>
            <person name="Riley R."/>
            <person name="Otillar R."/>
            <person name="Haridas S."/>
            <person name="Lipzen A."/>
            <person name="Grimwood J."/>
            <person name="Schmutz J."/>
            <person name="Clum A."/>
            <person name="Reid I.D."/>
            <person name="Moisan M.C."/>
            <person name="Butler G."/>
            <person name="Nguyen T.T.M."/>
            <person name="Dewar K."/>
            <person name="Conant G."/>
            <person name="Drula E."/>
            <person name="Henrissat B."/>
            <person name="Hansel C."/>
            <person name="Singer S."/>
            <person name="Hutchinson M.I."/>
            <person name="de Vries R.P."/>
            <person name="Natvig D.O."/>
            <person name="Powell A.J."/>
            <person name="Tsang A."/>
            <person name="Grigoriev I.V."/>
        </authorList>
    </citation>
    <scope>NUCLEOTIDE SEQUENCE [LARGE SCALE GENOMIC DNA]</scope>
    <source>
        <strain evidence="2 3">ATCC 22073</strain>
    </source>
</reference>
<dbReference type="GeneID" id="98124333"/>
<feature type="region of interest" description="Disordered" evidence="1">
    <location>
        <begin position="381"/>
        <end position="406"/>
    </location>
</feature>